<accession>A0A1F8GWL2</accession>
<sequence>MATTGSPTKEFVDINDIRDTIVVLNNGSLRSVVEVTSVNFDLKSADEQAGILQGFQNFLNSLDFPLQIVVSSRTLDLTSYLASLKPIREGLTNNTLLQNQMDEYIKFIQGLAELANIMSKKFYIVVPYYATEATFKQKGGLFKKITSVFAPSQFAKSIDDEALAKYKIQLDQRIGLIEGGLGGLGVSMRVLEQDELYTMFNEYYNPVKIMTTGTSQQKS</sequence>
<proteinExistence type="predicted"/>
<dbReference type="Proteomes" id="UP000179047">
    <property type="component" value="Unassembled WGS sequence"/>
</dbReference>
<dbReference type="Pfam" id="PF26593">
    <property type="entry name" value="TraC-like"/>
    <property type="match status" value="1"/>
</dbReference>
<evidence type="ECO:0000313" key="3">
    <source>
        <dbReference type="Proteomes" id="UP000179047"/>
    </source>
</evidence>
<evidence type="ECO:0000259" key="1">
    <source>
        <dbReference type="Pfam" id="PF26593"/>
    </source>
</evidence>
<reference evidence="2 3" key="1">
    <citation type="journal article" date="2016" name="Nat. Commun.">
        <title>Thousands of microbial genomes shed light on interconnected biogeochemical processes in an aquifer system.</title>
        <authorList>
            <person name="Anantharaman K."/>
            <person name="Brown C.T."/>
            <person name="Hug L.A."/>
            <person name="Sharon I."/>
            <person name="Castelle C.J."/>
            <person name="Probst A.J."/>
            <person name="Thomas B.C."/>
            <person name="Singh A."/>
            <person name="Wilkins M.J."/>
            <person name="Karaoz U."/>
            <person name="Brodie E.L."/>
            <person name="Williams K.H."/>
            <person name="Hubbard S.S."/>
            <person name="Banfield J.F."/>
        </authorList>
    </citation>
    <scope>NUCLEOTIDE SEQUENCE [LARGE SCALE GENOMIC DNA]</scope>
</reference>
<feature type="domain" description="TraC-like" evidence="1">
    <location>
        <begin position="22"/>
        <end position="205"/>
    </location>
</feature>
<protein>
    <recommendedName>
        <fullName evidence="1">TraC-like domain-containing protein</fullName>
    </recommendedName>
</protein>
<dbReference type="STRING" id="1802701.A3A33_00690"/>
<dbReference type="InterPro" id="IPR058596">
    <property type="entry name" value="TraC-like_dom"/>
</dbReference>
<comment type="caution">
    <text evidence="2">The sequence shown here is derived from an EMBL/GenBank/DDBJ whole genome shotgun (WGS) entry which is preliminary data.</text>
</comment>
<dbReference type="EMBL" id="MGKP01000002">
    <property type="protein sequence ID" value="OGN29797.1"/>
    <property type="molecule type" value="Genomic_DNA"/>
</dbReference>
<name>A0A1F8GWL2_9BACT</name>
<gene>
    <name evidence="2" type="ORF">A3A33_00690</name>
</gene>
<dbReference type="AlphaFoldDB" id="A0A1F8GWL2"/>
<organism evidence="2 3">
    <name type="scientific">Candidatus Yanofskybacteria bacterium RIFCSPLOWO2_01_FULL_49_25</name>
    <dbReference type="NCBI Taxonomy" id="1802701"/>
    <lineage>
        <taxon>Bacteria</taxon>
        <taxon>Candidatus Yanofskyibacteriota</taxon>
    </lineage>
</organism>
<evidence type="ECO:0000313" key="2">
    <source>
        <dbReference type="EMBL" id="OGN29797.1"/>
    </source>
</evidence>